<feature type="domain" description="Integrase p58-like C-terminal" evidence="1">
    <location>
        <begin position="3"/>
        <end position="29"/>
    </location>
</feature>
<evidence type="ECO:0000259" key="1">
    <source>
        <dbReference type="Pfam" id="PF22938"/>
    </source>
</evidence>
<dbReference type="Pfam" id="PF22938">
    <property type="entry name" value="Integrase_p58_C"/>
    <property type="match status" value="1"/>
</dbReference>
<feature type="non-terminal residue" evidence="2">
    <location>
        <position position="100"/>
    </location>
</feature>
<protein>
    <recommendedName>
        <fullName evidence="1">Integrase p58-like C-terminal domain-containing protein</fullName>
    </recommendedName>
</protein>
<evidence type="ECO:0000313" key="3">
    <source>
        <dbReference type="Proteomes" id="UP001516400"/>
    </source>
</evidence>
<dbReference type="InterPro" id="IPR054465">
    <property type="entry name" value="Integrase_p58-like_C"/>
</dbReference>
<comment type="caution">
    <text evidence="2">The sequence shown here is derived from an EMBL/GenBank/DDBJ whole genome shotgun (WGS) entry which is preliminary data.</text>
</comment>
<dbReference type="EMBL" id="JABFTP020000124">
    <property type="protein sequence ID" value="KAL3279666.1"/>
    <property type="molecule type" value="Genomic_DNA"/>
</dbReference>
<organism evidence="2 3">
    <name type="scientific">Cryptolaemus montrouzieri</name>
    <dbReference type="NCBI Taxonomy" id="559131"/>
    <lineage>
        <taxon>Eukaryota</taxon>
        <taxon>Metazoa</taxon>
        <taxon>Ecdysozoa</taxon>
        <taxon>Arthropoda</taxon>
        <taxon>Hexapoda</taxon>
        <taxon>Insecta</taxon>
        <taxon>Pterygota</taxon>
        <taxon>Neoptera</taxon>
        <taxon>Endopterygota</taxon>
        <taxon>Coleoptera</taxon>
        <taxon>Polyphaga</taxon>
        <taxon>Cucujiformia</taxon>
        <taxon>Coccinelloidea</taxon>
        <taxon>Coccinellidae</taxon>
        <taxon>Scymninae</taxon>
        <taxon>Scymnini</taxon>
        <taxon>Cryptolaemus</taxon>
    </lineage>
</organism>
<sequence length="100" mass="11458">MDRINDVVYRNQKLPRGKLRIVHSNRLAPFAGNNEEAVVYALRPIPEKTFEQFTAEHVYGHKSRNEVTSEEQRDLFVLPEEYASGHCVSSDLKMSKGVVL</sequence>
<dbReference type="Proteomes" id="UP001516400">
    <property type="component" value="Unassembled WGS sequence"/>
</dbReference>
<accession>A0ABD2NLR4</accession>
<dbReference type="AlphaFoldDB" id="A0ABD2NLR4"/>
<evidence type="ECO:0000313" key="2">
    <source>
        <dbReference type="EMBL" id="KAL3279666.1"/>
    </source>
</evidence>
<proteinExistence type="predicted"/>
<gene>
    <name evidence="2" type="ORF">HHI36_017172</name>
</gene>
<name>A0ABD2NLR4_9CUCU</name>
<reference evidence="2 3" key="1">
    <citation type="journal article" date="2021" name="BMC Biol.">
        <title>Horizontally acquired antibacterial genes associated with adaptive radiation of ladybird beetles.</title>
        <authorList>
            <person name="Li H.S."/>
            <person name="Tang X.F."/>
            <person name="Huang Y.H."/>
            <person name="Xu Z.Y."/>
            <person name="Chen M.L."/>
            <person name="Du X.Y."/>
            <person name="Qiu B.Y."/>
            <person name="Chen P.T."/>
            <person name="Zhang W."/>
            <person name="Slipinski A."/>
            <person name="Escalona H.E."/>
            <person name="Waterhouse R.M."/>
            <person name="Zwick A."/>
            <person name="Pang H."/>
        </authorList>
    </citation>
    <scope>NUCLEOTIDE SEQUENCE [LARGE SCALE GENOMIC DNA]</scope>
    <source>
        <strain evidence="2">SYSU2018</strain>
    </source>
</reference>
<keyword evidence="3" id="KW-1185">Reference proteome</keyword>